<dbReference type="Pfam" id="PF06961">
    <property type="entry name" value="DUF1294"/>
    <property type="match status" value="1"/>
</dbReference>
<proteinExistence type="predicted"/>
<organism evidence="2 3">
    <name type="scientific">Pseudoalteromonas luteoviolacea DSM 6061</name>
    <dbReference type="NCBI Taxonomy" id="1365250"/>
    <lineage>
        <taxon>Bacteria</taxon>
        <taxon>Pseudomonadati</taxon>
        <taxon>Pseudomonadota</taxon>
        <taxon>Gammaproteobacteria</taxon>
        <taxon>Alteromonadales</taxon>
        <taxon>Pseudoalteromonadaceae</taxon>
        <taxon>Pseudoalteromonas</taxon>
    </lineage>
</organism>
<keyword evidence="3" id="KW-1185">Reference proteome</keyword>
<comment type="caution">
    <text evidence="2">The sequence shown here is derived from an EMBL/GenBank/DDBJ whole genome shotgun (WGS) entry which is preliminary data.</text>
</comment>
<dbReference type="Proteomes" id="UP000076643">
    <property type="component" value="Unassembled WGS sequence"/>
</dbReference>
<keyword evidence="1" id="KW-1133">Transmembrane helix</keyword>
<dbReference type="AlphaFoldDB" id="A0A166XXC1"/>
<evidence type="ECO:0000256" key="1">
    <source>
        <dbReference type="SAM" id="Phobius"/>
    </source>
</evidence>
<evidence type="ECO:0000313" key="2">
    <source>
        <dbReference type="EMBL" id="KZN41008.1"/>
    </source>
</evidence>
<sequence>MFLAKLGVILSLCALGMLILPAIGQNPIALGAGLGGLAITNLVMFYGFYKDKTNAQKDKQRISEKTLILLSAMSLHCATYLVMHFTRHKTNKVSFQLKLLLAVSLQAVLSAIWFAKVYIY</sequence>
<protein>
    <recommendedName>
        <fullName evidence="4">DUF1294 domain-containing protein</fullName>
    </recommendedName>
</protein>
<name>A0A166XXC1_9GAMM</name>
<gene>
    <name evidence="2" type="ORF">N475_01110</name>
</gene>
<dbReference type="EMBL" id="AUYB01000092">
    <property type="protein sequence ID" value="KZN41008.1"/>
    <property type="molecule type" value="Genomic_DNA"/>
</dbReference>
<accession>A0A166XXC1</accession>
<keyword evidence="1" id="KW-0812">Transmembrane</keyword>
<dbReference type="PATRIC" id="fig|1365250.3.peg.1372"/>
<feature type="transmembrane region" description="Helical" evidence="1">
    <location>
        <begin position="99"/>
        <end position="119"/>
    </location>
</feature>
<dbReference type="InterPro" id="IPR010718">
    <property type="entry name" value="DUF1294"/>
</dbReference>
<feature type="transmembrane region" description="Helical" evidence="1">
    <location>
        <begin position="69"/>
        <end position="87"/>
    </location>
</feature>
<keyword evidence="1" id="KW-0472">Membrane</keyword>
<evidence type="ECO:0000313" key="3">
    <source>
        <dbReference type="Proteomes" id="UP000076643"/>
    </source>
</evidence>
<reference evidence="2 3" key="1">
    <citation type="submission" date="2013-07" db="EMBL/GenBank/DDBJ databases">
        <title>Comparative Genomic and Metabolomic Analysis of Twelve Strains of Pseudoalteromonas luteoviolacea.</title>
        <authorList>
            <person name="Vynne N.G."/>
            <person name="Mansson M."/>
            <person name="Gram L."/>
        </authorList>
    </citation>
    <scope>NUCLEOTIDE SEQUENCE [LARGE SCALE GENOMIC DNA]</scope>
    <source>
        <strain evidence="2 3">DSM 6061</strain>
    </source>
</reference>
<feature type="transmembrane region" description="Helical" evidence="1">
    <location>
        <begin position="31"/>
        <end position="49"/>
    </location>
</feature>
<evidence type="ECO:0008006" key="4">
    <source>
        <dbReference type="Google" id="ProtNLM"/>
    </source>
</evidence>